<dbReference type="RefSeq" id="WP_311951588.1">
    <property type="nucleotide sequence ID" value="NZ_JAVLVU010000001.1"/>
</dbReference>
<keyword evidence="2" id="KW-1185">Reference proteome</keyword>
<dbReference type="InterPro" id="IPR045391">
    <property type="entry name" value="DUF6520"/>
</dbReference>
<evidence type="ECO:0000313" key="2">
    <source>
        <dbReference type="Proteomes" id="UP001258315"/>
    </source>
</evidence>
<organism evidence="1 2">
    <name type="scientific">Mucilaginibacter terrae</name>
    <dbReference type="NCBI Taxonomy" id="1955052"/>
    <lineage>
        <taxon>Bacteria</taxon>
        <taxon>Pseudomonadati</taxon>
        <taxon>Bacteroidota</taxon>
        <taxon>Sphingobacteriia</taxon>
        <taxon>Sphingobacteriales</taxon>
        <taxon>Sphingobacteriaceae</taxon>
        <taxon>Mucilaginibacter</taxon>
    </lineage>
</organism>
<dbReference type="Proteomes" id="UP001258315">
    <property type="component" value="Unassembled WGS sequence"/>
</dbReference>
<accession>A0ABU3GWW1</accession>
<reference evidence="2" key="1">
    <citation type="submission" date="2023-07" db="EMBL/GenBank/DDBJ databases">
        <title>Functional and genomic diversity of the sorghum phyllosphere microbiome.</title>
        <authorList>
            <person name="Shade A."/>
        </authorList>
    </citation>
    <scope>NUCLEOTIDE SEQUENCE [LARGE SCALE GENOMIC DNA]</scope>
    <source>
        <strain evidence="2">SORGH_AS_0422</strain>
    </source>
</reference>
<evidence type="ECO:0000313" key="1">
    <source>
        <dbReference type="EMBL" id="MDT3404252.1"/>
    </source>
</evidence>
<comment type="caution">
    <text evidence="1">The sequence shown here is derived from an EMBL/GenBank/DDBJ whole genome shotgun (WGS) entry which is preliminary data.</text>
</comment>
<dbReference type="Pfam" id="PF20130">
    <property type="entry name" value="DUF6520"/>
    <property type="match status" value="1"/>
</dbReference>
<name>A0ABU3GWW1_9SPHI</name>
<proteinExistence type="predicted"/>
<protein>
    <submittedName>
        <fullName evidence="1">Uncharacterized protein</fullName>
    </submittedName>
</protein>
<gene>
    <name evidence="1" type="ORF">QE417_003324</name>
</gene>
<sequence>MICFKLKFLGSFLMQQSSVLMKKLKINIALIAMIVAATAAFAFKPAPVVQGKHAPVNWFYNGTASTEAAIKDGNNWDLSNAGSCSAAGTRPCEITVEDVSTQEDLDAYLDGFTRAQILAMSPNRKP</sequence>
<dbReference type="EMBL" id="JAVLVU010000001">
    <property type="protein sequence ID" value="MDT3404252.1"/>
    <property type="molecule type" value="Genomic_DNA"/>
</dbReference>